<dbReference type="InterPro" id="IPR036390">
    <property type="entry name" value="WH_DNA-bd_sf"/>
</dbReference>
<gene>
    <name evidence="6" type="ORF">HED64_03820</name>
</gene>
<organism evidence="6 7">
    <name type="scientific">Paeniglutamicibacter terrestris</name>
    <dbReference type="NCBI Taxonomy" id="2723403"/>
    <lineage>
        <taxon>Bacteria</taxon>
        <taxon>Bacillati</taxon>
        <taxon>Actinomycetota</taxon>
        <taxon>Actinomycetes</taxon>
        <taxon>Micrococcales</taxon>
        <taxon>Micrococcaceae</taxon>
        <taxon>Paeniglutamicibacter</taxon>
    </lineage>
</organism>
<evidence type="ECO:0000313" key="6">
    <source>
        <dbReference type="EMBL" id="NKG19839.1"/>
    </source>
</evidence>
<sequence length="295" mass="32510">MFTLDQARSFVAVAEELHFGRAAERLNMTQPPLSRQIQKLERSVGVELLERDNRKVSLTAAGQAFLTDARRLVISAERAPLNARRIASGQFGELRIGFTAASGFSLLGPLLSEISTNLPNVHLELFEMVTGEQVAALQDGDIDMGLARPPFDEKTLESQLLFSESLCLAVPTGHRLDLLPREVLIEDLAGEALIMHSPTKARYFYDLVVRQIDIEHQNVIHTVSQILTMITLVAAGRGIAFVPESAKLLGVDGVSYLRLEDVAEDAVELHAIWNRDTRNPALAKLAQIVRSSLRA</sequence>
<reference evidence="6 7" key="1">
    <citation type="submission" date="2020-04" db="EMBL/GenBank/DDBJ databases">
        <title>Paeniglutamicibacter sp. ANT13_2, a novel actinomycete isolated from sediment in Antarctica.</title>
        <authorList>
            <person name="Sakdapetsiri C."/>
            <person name="Pinyakong O."/>
        </authorList>
    </citation>
    <scope>NUCLEOTIDE SEQUENCE [LARGE SCALE GENOMIC DNA]</scope>
    <source>
        <strain evidence="6 7">ANT13_2</strain>
    </source>
</reference>
<name>A0ABX1G1L2_9MICC</name>
<dbReference type="PANTHER" id="PTHR30346">
    <property type="entry name" value="TRANSCRIPTIONAL DUAL REGULATOR HCAR-RELATED"/>
    <property type="match status" value="1"/>
</dbReference>
<comment type="similarity">
    <text evidence="1">Belongs to the LysR transcriptional regulatory family.</text>
</comment>
<keyword evidence="3" id="KW-0238">DNA-binding</keyword>
<keyword evidence="2" id="KW-0805">Transcription regulation</keyword>
<dbReference type="Pfam" id="PF03466">
    <property type="entry name" value="LysR_substrate"/>
    <property type="match status" value="1"/>
</dbReference>
<dbReference type="PROSITE" id="PS50931">
    <property type="entry name" value="HTH_LYSR"/>
    <property type="match status" value="1"/>
</dbReference>
<evidence type="ECO:0000256" key="4">
    <source>
        <dbReference type="ARBA" id="ARBA00023163"/>
    </source>
</evidence>
<dbReference type="SUPFAM" id="SSF46785">
    <property type="entry name" value="Winged helix' DNA-binding domain"/>
    <property type="match status" value="1"/>
</dbReference>
<dbReference type="PANTHER" id="PTHR30346:SF0">
    <property type="entry name" value="HCA OPERON TRANSCRIPTIONAL ACTIVATOR HCAR"/>
    <property type="match status" value="1"/>
</dbReference>
<dbReference type="RefSeq" id="WP_168150737.1">
    <property type="nucleotide sequence ID" value="NZ_JAAWVT010000001.1"/>
</dbReference>
<dbReference type="SUPFAM" id="SSF53850">
    <property type="entry name" value="Periplasmic binding protein-like II"/>
    <property type="match status" value="1"/>
</dbReference>
<protein>
    <submittedName>
        <fullName evidence="6">LysR family transcriptional regulator</fullName>
    </submittedName>
</protein>
<evidence type="ECO:0000256" key="3">
    <source>
        <dbReference type="ARBA" id="ARBA00023125"/>
    </source>
</evidence>
<keyword evidence="4" id="KW-0804">Transcription</keyword>
<dbReference type="PRINTS" id="PR00039">
    <property type="entry name" value="HTHLYSR"/>
</dbReference>
<dbReference type="Proteomes" id="UP000746595">
    <property type="component" value="Unassembled WGS sequence"/>
</dbReference>
<keyword evidence="7" id="KW-1185">Reference proteome</keyword>
<evidence type="ECO:0000313" key="7">
    <source>
        <dbReference type="Proteomes" id="UP000746595"/>
    </source>
</evidence>
<proteinExistence type="inferred from homology"/>
<dbReference type="Gene3D" id="3.40.190.10">
    <property type="entry name" value="Periplasmic binding protein-like II"/>
    <property type="match status" value="2"/>
</dbReference>
<evidence type="ECO:0000256" key="1">
    <source>
        <dbReference type="ARBA" id="ARBA00009437"/>
    </source>
</evidence>
<dbReference type="Gene3D" id="1.10.10.10">
    <property type="entry name" value="Winged helix-like DNA-binding domain superfamily/Winged helix DNA-binding domain"/>
    <property type="match status" value="1"/>
</dbReference>
<dbReference type="InterPro" id="IPR005119">
    <property type="entry name" value="LysR_subst-bd"/>
</dbReference>
<dbReference type="InterPro" id="IPR000847">
    <property type="entry name" value="LysR_HTH_N"/>
</dbReference>
<accession>A0ABX1G1L2</accession>
<evidence type="ECO:0000259" key="5">
    <source>
        <dbReference type="PROSITE" id="PS50931"/>
    </source>
</evidence>
<evidence type="ECO:0000256" key="2">
    <source>
        <dbReference type="ARBA" id="ARBA00023015"/>
    </source>
</evidence>
<feature type="domain" description="HTH lysR-type" evidence="5">
    <location>
        <begin position="2"/>
        <end position="59"/>
    </location>
</feature>
<dbReference type="Pfam" id="PF00126">
    <property type="entry name" value="HTH_1"/>
    <property type="match status" value="1"/>
</dbReference>
<dbReference type="EMBL" id="JAAWVT010000001">
    <property type="protein sequence ID" value="NKG19839.1"/>
    <property type="molecule type" value="Genomic_DNA"/>
</dbReference>
<dbReference type="InterPro" id="IPR036388">
    <property type="entry name" value="WH-like_DNA-bd_sf"/>
</dbReference>
<comment type="caution">
    <text evidence="6">The sequence shown here is derived from an EMBL/GenBank/DDBJ whole genome shotgun (WGS) entry which is preliminary data.</text>
</comment>